<dbReference type="Proteomes" id="UP000184368">
    <property type="component" value="Unassembled WGS sequence"/>
</dbReference>
<dbReference type="Gene3D" id="3.10.450.50">
    <property type="match status" value="1"/>
</dbReference>
<sequence>MKAKPTISILLLLALMTATLQTMGQTPTQASFNYKELITDNPNPERDVQIVSAYVNAIVAGELDKARELMASNFKTSGPGPMDSADREKELNNWQERYKIQTNRKTNFIWQTFRVVSGDLKGNWVSVWGDYNCTMNGKNIRVPFHNVCHLTDDGKIDREISYWDNLAVYQALGYTLVPPKQPKKMNKVAAR</sequence>
<keyword evidence="2" id="KW-0413">Isomerase</keyword>
<dbReference type="InterPro" id="IPR032710">
    <property type="entry name" value="NTF2-like_dom_sf"/>
</dbReference>
<keyword evidence="3" id="KW-1185">Reference proteome</keyword>
<dbReference type="RefSeq" id="WP_143157161.1">
    <property type="nucleotide sequence ID" value="NZ_FQUO01000001.1"/>
</dbReference>
<name>A0A1M4T0R9_9BACT</name>
<dbReference type="SUPFAM" id="SSF54427">
    <property type="entry name" value="NTF2-like"/>
    <property type="match status" value="1"/>
</dbReference>
<reference evidence="2 3" key="1">
    <citation type="submission" date="2016-11" db="EMBL/GenBank/DDBJ databases">
        <authorList>
            <person name="Jaros S."/>
            <person name="Januszkiewicz K."/>
            <person name="Wedrychowicz H."/>
        </authorList>
    </citation>
    <scope>NUCLEOTIDE SEQUENCE [LARGE SCALE GENOMIC DNA]</scope>
    <source>
        <strain evidence="2 3">DSM 26897</strain>
    </source>
</reference>
<evidence type="ECO:0000256" key="1">
    <source>
        <dbReference type="SAM" id="SignalP"/>
    </source>
</evidence>
<accession>A0A1M4T0R9</accession>
<feature type="chain" id="PRO_5009907429" evidence="1">
    <location>
        <begin position="25"/>
        <end position="191"/>
    </location>
</feature>
<dbReference type="EMBL" id="FQUO01000001">
    <property type="protein sequence ID" value="SHE38091.1"/>
    <property type="molecule type" value="Genomic_DNA"/>
</dbReference>
<proteinExistence type="predicted"/>
<dbReference type="AlphaFoldDB" id="A0A1M4T0R9"/>
<gene>
    <name evidence="2" type="ORF">SAMN05444008_101304</name>
</gene>
<feature type="signal peptide" evidence="1">
    <location>
        <begin position="1"/>
        <end position="24"/>
    </location>
</feature>
<evidence type="ECO:0000313" key="2">
    <source>
        <dbReference type="EMBL" id="SHE38091.1"/>
    </source>
</evidence>
<protein>
    <submittedName>
        <fullName evidence="2">Ketosteroid isomerase-related protein</fullName>
    </submittedName>
</protein>
<dbReference type="STRING" id="1302690.BUE76_01095"/>
<evidence type="ECO:0000313" key="3">
    <source>
        <dbReference type="Proteomes" id="UP000184368"/>
    </source>
</evidence>
<dbReference type="OrthoDB" id="893139at2"/>
<keyword evidence="1" id="KW-0732">Signal</keyword>
<dbReference type="GO" id="GO:0016853">
    <property type="term" value="F:isomerase activity"/>
    <property type="evidence" value="ECO:0007669"/>
    <property type="project" value="UniProtKB-KW"/>
</dbReference>
<organism evidence="2 3">
    <name type="scientific">Cnuella takakiae</name>
    <dbReference type="NCBI Taxonomy" id="1302690"/>
    <lineage>
        <taxon>Bacteria</taxon>
        <taxon>Pseudomonadati</taxon>
        <taxon>Bacteroidota</taxon>
        <taxon>Chitinophagia</taxon>
        <taxon>Chitinophagales</taxon>
        <taxon>Chitinophagaceae</taxon>
        <taxon>Cnuella</taxon>
    </lineage>
</organism>